<evidence type="ECO:0000313" key="3">
    <source>
        <dbReference type="Proteomes" id="UP001549921"/>
    </source>
</evidence>
<accession>A0ABD0S445</accession>
<feature type="region of interest" description="Disordered" evidence="1">
    <location>
        <begin position="66"/>
        <end position="191"/>
    </location>
</feature>
<dbReference type="AlphaFoldDB" id="A0ABD0S445"/>
<protein>
    <submittedName>
        <fullName evidence="2">Uncharacterized protein</fullName>
    </submittedName>
</protein>
<feature type="compositionally biased region" description="Low complexity" evidence="1">
    <location>
        <begin position="79"/>
        <end position="91"/>
    </location>
</feature>
<gene>
    <name evidence="2" type="ORF">ABMA28_017304</name>
</gene>
<feature type="compositionally biased region" description="Basic and acidic residues" evidence="1">
    <location>
        <begin position="105"/>
        <end position="124"/>
    </location>
</feature>
<dbReference type="Proteomes" id="UP001549921">
    <property type="component" value="Unassembled WGS sequence"/>
</dbReference>
<organism evidence="2 3">
    <name type="scientific">Loxostege sticticalis</name>
    <name type="common">Beet webworm moth</name>
    <dbReference type="NCBI Taxonomy" id="481309"/>
    <lineage>
        <taxon>Eukaryota</taxon>
        <taxon>Metazoa</taxon>
        <taxon>Ecdysozoa</taxon>
        <taxon>Arthropoda</taxon>
        <taxon>Hexapoda</taxon>
        <taxon>Insecta</taxon>
        <taxon>Pterygota</taxon>
        <taxon>Neoptera</taxon>
        <taxon>Endopterygota</taxon>
        <taxon>Lepidoptera</taxon>
        <taxon>Glossata</taxon>
        <taxon>Ditrysia</taxon>
        <taxon>Pyraloidea</taxon>
        <taxon>Crambidae</taxon>
        <taxon>Pyraustinae</taxon>
        <taxon>Loxostege</taxon>
    </lineage>
</organism>
<evidence type="ECO:0000256" key="1">
    <source>
        <dbReference type="SAM" id="MobiDB-lite"/>
    </source>
</evidence>
<proteinExistence type="predicted"/>
<dbReference type="EMBL" id="JBEDNZ010000055">
    <property type="protein sequence ID" value="KAL0803226.1"/>
    <property type="molecule type" value="Genomic_DNA"/>
</dbReference>
<feature type="compositionally biased region" description="Polar residues" evidence="1">
    <location>
        <begin position="162"/>
        <end position="171"/>
    </location>
</feature>
<feature type="compositionally biased region" description="Basic residues" evidence="1">
    <location>
        <begin position="125"/>
        <end position="139"/>
    </location>
</feature>
<name>A0ABD0S445_LOXSC</name>
<sequence>MKLKRKEQLKNIQSKNQFTDEIKKPFADLTREERVDATMRTTFNMPEFSTDYIDFRDLRMRLEDDMRKSNKRKKLFLRSYSSSETDSGSYEMQKSSNYRKPKRFKVIDNGKRQKSDSDDKSSEKAKKKYRKPSKSKKTKSYWDSDNSDSSSDGEYKKPSSKEYYSQGNEGLSSDEVEEPVKPKKYKSNKKKEYYLQGGRIIADEDEDEDEDRRRRLPNFLPKRYHWAEDEIHNLGFFWFNGPQGRYSHVPVRP</sequence>
<evidence type="ECO:0000313" key="2">
    <source>
        <dbReference type="EMBL" id="KAL0803226.1"/>
    </source>
</evidence>
<comment type="caution">
    <text evidence="2">The sequence shown here is derived from an EMBL/GenBank/DDBJ whole genome shotgun (WGS) entry which is preliminary data.</text>
</comment>
<reference evidence="2 3" key="1">
    <citation type="submission" date="2024-06" db="EMBL/GenBank/DDBJ databases">
        <title>A chromosome-level genome assembly of beet webworm, Loxostege sticticalis.</title>
        <authorList>
            <person name="Zhang Y."/>
        </authorList>
    </citation>
    <scope>NUCLEOTIDE SEQUENCE [LARGE SCALE GENOMIC DNA]</scope>
    <source>
        <strain evidence="2">AQ028</strain>
        <tissue evidence="2">Male pupae</tissue>
    </source>
</reference>
<feature type="compositionally biased region" description="Low complexity" evidence="1">
    <location>
        <begin position="143"/>
        <end position="152"/>
    </location>
</feature>